<dbReference type="Proteomes" id="UP001162131">
    <property type="component" value="Unassembled WGS sequence"/>
</dbReference>
<comment type="caution">
    <text evidence="1">The sequence shown here is derived from an EMBL/GenBank/DDBJ whole genome shotgun (WGS) entry which is preliminary data.</text>
</comment>
<proteinExistence type="predicted"/>
<organism evidence="1 2">
    <name type="scientific">Blepharisma stoltei</name>
    <dbReference type="NCBI Taxonomy" id="1481888"/>
    <lineage>
        <taxon>Eukaryota</taxon>
        <taxon>Sar</taxon>
        <taxon>Alveolata</taxon>
        <taxon>Ciliophora</taxon>
        <taxon>Postciliodesmatophora</taxon>
        <taxon>Heterotrichea</taxon>
        <taxon>Heterotrichida</taxon>
        <taxon>Blepharismidae</taxon>
        <taxon>Blepharisma</taxon>
    </lineage>
</organism>
<dbReference type="AlphaFoldDB" id="A0AAU9JV61"/>
<sequence length="210" mass="25236">MAAESKSTIENIYLPYHKEIDKNWNLPLRKRKSVNGYPDCFDNKYLNTMKYIRDWDGNLYRWVSYNTETKDYKVSWWIRDKFLSCLAFSARIPNGFFWLNSLNSDSCLWYKSLYKENQCSVDFEFISSQNFPIDGTGTYYKNFVYSFATDESETTQFNKKYSLNKHKWHSLSSPPNKDWKIKYSSSCVPFKNLFYFAIIIMKYYCNMTLI</sequence>
<accession>A0AAU9JV61</accession>
<dbReference type="EMBL" id="CAJZBQ010000053">
    <property type="protein sequence ID" value="CAG9331638.1"/>
    <property type="molecule type" value="Genomic_DNA"/>
</dbReference>
<name>A0AAU9JV61_9CILI</name>
<evidence type="ECO:0000313" key="1">
    <source>
        <dbReference type="EMBL" id="CAG9331638.1"/>
    </source>
</evidence>
<protein>
    <submittedName>
        <fullName evidence="1">Uncharacterized protein</fullName>
    </submittedName>
</protein>
<gene>
    <name evidence="1" type="ORF">BSTOLATCC_MIC53703</name>
</gene>
<reference evidence="1" key="1">
    <citation type="submission" date="2021-09" db="EMBL/GenBank/DDBJ databases">
        <authorList>
            <consortium name="AG Swart"/>
            <person name="Singh M."/>
            <person name="Singh A."/>
            <person name="Seah K."/>
            <person name="Emmerich C."/>
        </authorList>
    </citation>
    <scope>NUCLEOTIDE SEQUENCE</scope>
    <source>
        <strain evidence="1">ATCC30299</strain>
    </source>
</reference>
<evidence type="ECO:0000313" key="2">
    <source>
        <dbReference type="Proteomes" id="UP001162131"/>
    </source>
</evidence>
<keyword evidence="2" id="KW-1185">Reference proteome</keyword>